<dbReference type="PROSITE" id="PS00061">
    <property type="entry name" value="ADH_SHORT"/>
    <property type="match status" value="1"/>
</dbReference>
<keyword evidence="4" id="KW-1185">Reference proteome</keyword>
<dbReference type="PANTHER" id="PTHR42879">
    <property type="entry name" value="3-OXOACYL-(ACYL-CARRIER-PROTEIN) REDUCTASE"/>
    <property type="match status" value="1"/>
</dbReference>
<dbReference type="GO" id="GO:0004316">
    <property type="term" value="F:3-oxoacyl-[acyl-carrier-protein] reductase (NADPH) activity"/>
    <property type="evidence" value="ECO:0007669"/>
    <property type="project" value="UniProtKB-EC"/>
</dbReference>
<sequence length="237" mass="25171">MGNVLITGATGGIGQAVCLALANSTTEMYVHYNQNETKAQELSKQLSCDHLLVQADLGAADGVNKLIAQLPAPPDTMIYCAGHATSMLLQDMQVEEIERLIAVHLTSPIKLTQALLPDMIRTHKGAIVMVSSIWGLEGASMESVYASAKSGLNGFVKSMAKEVGRSGIRVNAVAPGAIETDMLSVFSEEELALLADDIPVGRLGKTHEVANAIQFLTSEKATYIHGQILSVNGGWHC</sequence>
<protein>
    <submittedName>
        <fullName evidence="3">3-oxoacyl-[acyl-carrier protein] reductase</fullName>
        <ecNumber evidence="3">1.1.1.100</ecNumber>
    </submittedName>
</protein>
<comment type="similarity">
    <text evidence="1">Belongs to the short-chain dehydrogenases/reductases (SDR) family.</text>
</comment>
<proteinExistence type="inferred from homology"/>
<dbReference type="Pfam" id="PF13561">
    <property type="entry name" value="adh_short_C2"/>
    <property type="match status" value="1"/>
</dbReference>
<dbReference type="InterPro" id="IPR020904">
    <property type="entry name" value="Sc_DH/Rdtase_CS"/>
</dbReference>
<dbReference type="SUPFAM" id="SSF51735">
    <property type="entry name" value="NAD(P)-binding Rossmann-fold domains"/>
    <property type="match status" value="1"/>
</dbReference>
<dbReference type="SMART" id="SM00822">
    <property type="entry name" value="PKS_KR"/>
    <property type="match status" value="1"/>
</dbReference>
<name>A0ABS2SQB0_9BACI</name>
<dbReference type="InterPro" id="IPR036291">
    <property type="entry name" value="NAD(P)-bd_dom_sf"/>
</dbReference>
<evidence type="ECO:0000313" key="3">
    <source>
        <dbReference type="EMBL" id="MBM7837709.1"/>
    </source>
</evidence>
<dbReference type="EMBL" id="JAFBCV010000002">
    <property type="protein sequence ID" value="MBM7837709.1"/>
    <property type="molecule type" value="Genomic_DNA"/>
</dbReference>
<dbReference type="InterPro" id="IPR002347">
    <property type="entry name" value="SDR_fam"/>
</dbReference>
<evidence type="ECO:0000256" key="1">
    <source>
        <dbReference type="ARBA" id="ARBA00006484"/>
    </source>
</evidence>
<dbReference type="InterPro" id="IPR050259">
    <property type="entry name" value="SDR"/>
</dbReference>
<dbReference type="Gene3D" id="3.40.50.720">
    <property type="entry name" value="NAD(P)-binding Rossmann-like Domain"/>
    <property type="match status" value="1"/>
</dbReference>
<dbReference type="PANTHER" id="PTHR42879:SF2">
    <property type="entry name" value="3-OXOACYL-[ACYL-CARRIER-PROTEIN] REDUCTASE FABG"/>
    <property type="match status" value="1"/>
</dbReference>
<dbReference type="EC" id="1.1.1.100" evidence="3"/>
<dbReference type="Proteomes" id="UP001179280">
    <property type="component" value="Unassembled WGS sequence"/>
</dbReference>
<dbReference type="InterPro" id="IPR057326">
    <property type="entry name" value="KR_dom"/>
</dbReference>
<dbReference type="RefSeq" id="WP_204464756.1">
    <property type="nucleotide sequence ID" value="NZ_JAFBCV010000002.1"/>
</dbReference>
<comment type="caution">
    <text evidence="3">The sequence shown here is derived from an EMBL/GenBank/DDBJ whole genome shotgun (WGS) entry which is preliminary data.</text>
</comment>
<evidence type="ECO:0000259" key="2">
    <source>
        <dbReference type="SMART" id="SM00822"/>
    </source>
</evidence>
<feature type="domain" description="Ketoreductase" evidence="2">
    <location>
        <begin position="2"/>
        <end position="181"/>
    </location>
</feature>
<accession>A0ABS2SQB0</accession>
<dbReference type="CDD" id="cd05233">
    <property type="entry name" value="SDR_c"/>
    <property type="match status" value="1"/>
</dbReference>
<organism evidence="3 4">
    <name type="scientific">Shouchella xiaoxiensis</name>
    <dbReference type="NCBI Taxonomy" id="766895"/>
    <lineage>
        <taxon>Bacteria</taxon>
        <taxon>Bacillati</taxon>
        <taxon>Bacillota</taxon>
        <taxon>Bacilli</taxon>
        <taxon>Bacillales</taxon>
        <taxon>Bacillaceae</taxon>
        <taxon>Shouchella</taxon>
    </lineage>
</organism>
<dbReference type="PRINTS" id="PR00081">
    <property type="entry name" value="GDHRDH"/>
</dbReference>
<reference evidence="3" key="1">
    <citation type="submission" date="2021-01" db="EMBL/GenBank/DDBJ databases">
        <title>Genomic Encyclopedia of Type Strains, Phase IV (KMG-IV): sequencing the most valuable type-strain genomes for metagenomic binning, comparative biology and taxonomic classification.</title>
        <authorList>
            <person name="Goeker M."/>
        </authorList>
    </citation>
    <scope>NUCLEOTIDE SEQUENCE</scope>
    <source>
        <strain evidence="3">DSM 21943</strain>
    </source>
</reference>
<gene>
    <name evidence="3" type="ORF">JOC54_000940</name>
</gene>
<dbReference type="NCBIfam" id="NF047420">
    <property type="entry name" value="EF_P_mod_YmfI"/>
    <property type="match status" value="1"/>
</dbReference>
<keyword evidence="3" id="KW-0560">Oxidoreductase</keyword>
<evidence type="ECO:0000313" key="4">
    <source>
        <dbReference type="Proteomes" id="UP001179280"/>
    </source>
</evidence>